<protein>
    <submittedName>
        <fullName evidence="1">Uncharacterized protein</fullName>
    </submittedName>
</protein>
<accession>A0A8S3BR38</accession>
<sequence>DIKPKLIPTSNLAIASIHGHLDMCDYVYDINELDNENSKQNNLITYGKIDIDKFLVNLSKSGIFGLEVKQLNEYDNDLNDN</sequence>
<comment type="caution">
    <text evidence="1">The sequence shown here is derived from an EMBL/GenBank/DDBJ whole genome shotgun (WGS) entry which is preliminary data.</text>
</comment>
<dbReference type="EMBL" id="CAJOBI010159210">
    <property type="protein sequence ID" value="CAF4844090.1"/>
    <property type="molecule type" value="Genomic_DNA"/>
</dbReference>
<reference evidence="1" key="1">
    <citation type="submission" date="2021-02" db="EMBL/GenBank/DDBJ databases">
        <authorList>
            <person name="Nowell W R."/>
        </authorList>
    </citation>
    <scope>NUCLEOTIDE SEQUENCE</scope>
</reference>
<name>A0A8S3BR38_9BILA</name>
<evidence type="ECO:0000313" key="2">
    <source>
        <dbReference type="Proteomes" id="UP000676336"/>
    </source>
</evidence>
<organism evidence="1 2">
    <name type="scientific">Rotaria magnacalcarata</name>
    <dbReference type="NCBI Taxonomy" id="392030"/>
    <lineage>
        <taxon>Eukaryota</taxon>
        <taxon>Metazoa</taxon>
        <taxon>Spiralia</taxon>
        <taxon>Gnathifera</taxon>
        <taxon>Rotifera</taxon>
        <taxon>Eurotatoria</taxon>
        <taxon>Bdelloidea</taxon>
        <taxon>Philodinida</taxon>
        <taxon>Philodinidae</taxon>
        <taxon>Rotaria</taxon>
    </lineage>
</organism>
<proteinExistence type="predicted"/>
<feature type="non-terminal residue" evidence="1">
    <location>
        <position position="1"/>
    </location>
</feature>
<dbReference type="AlphaFoldDB" id="A0A8S3BR38"/>
<feature type="non-terminal residue" evidence="1">
    <location>
        <position position="81"/>
    </location>
</feature>
<dbReference type="Proteomes" id="UP000676336">
    <property type="component" value="Unassembled WGS sequence"/>
</dbReference>
<evidence type="ECO:0000313" key="1">
    <source>
        <dbReference type="EMBL" id="CAF4844090.1"/>
    </source>
</evidence>
<gene>
    <name evidence="1" type="ORF">SMN809_LOCUS49081</name>
</gene>